<evidence type="ECO:0000259" key="4">
    <source>
        <dbReference type="Pfam" id="PF10114"/>
    </source>
</evidence>
<reference evidence="5" key="1">
    <citation type="submission" date="2020-12" db="EMBL/GenBank/DDBJ databases">
        <title>Vagococcus allomyrinae sp. nov. and Enterococcus lavae sp. nov., isolated from the larvae of Allomyrina dichotoma.</title>
        <authorList>
            <person name="Lee S.D."/>
        </authorList>
    </citation>
    <scope>NUCLEOTIDE SEQUENCE</scope>
    <source>
        <strain evidence="5">BWB3-3</strain>
    </source>
</reference>
<organism evidence="5 6">
    <name type="scientific">Vagococcus allomyrinae</name>
    <dbReference type="NCBI Taxonomy" id="2794353"/>
    <lineage>
        <taxon>Bacteria</taxon>
        <taxon>Bacillati</taxon>
        <taxon>Bacillota</taxon>
        <taxon>Bacilli</taxon>
        <taxon>Lactobacillales</taxon>
        <taxon>Enterococcaceae</taxon>
        <taxon>Vagococcus</taxon>
    </lineage>
</organism>
<dbReference type="InterPro" id="IPR036890">
    <property type="entry name" value="HATPase_C_sf"/>
</dbReference>
<proteinExistence type="predicted"/>
<dbReference type="Pfam" id="PF02518">
    <property type="entry name" value="HATPase_c"/>
    <property type="match status" value="1"/>
</dbReference>
<accession>A0A940PBD7</accession>
<dbReference type="Pfam" id="PF06580">
    <property type="entry name" value="His_kinase"/>
    <property type="match status" value="1"/>
</dbReference>
<keyword evidence="6" id="KW-1185">Reference proteome</keyword>
<evidence type="ECO:0000313" key="5">
    <source>
        <dbReference type="EMBL" id="MBP1041650.1"/>
    </source>
</evidence>
<dbReference type="AlphaFoldDB" id="A0A940PBD7"/>
<dbReference type="PANTHER" id="PTHR34220:SF7">
    <property type="entry name" value="SENSOR HISTIDINE KINASE YPDA"/>
    <property type="match status" value="1"/>
</dbReference>
<keyword evidence="5" id="KW-0418">Kinase</keyword>
<dbReference type="EMBL" id="JAEEGA010000007">
    <property type="protein sequence ID" value="MBP1041650.1"/>
    <property type="molecule type" value="Genomic_DNA"/>
</dbReference>
<feature type="coiled-coil region" evidence="1">
    <location>
        <begin position="178"/>
        <end position="205"/>
    </location>
</feature>
<keyword evidence="1" id="KW-0175">Coiled coil</keyword>
<dbReference type="Pfam" id="PF10114">
    <property type="entry name" value="PocR"/>
    <property type="match status" value="1"/>
</dbReference>
<dbReference type="GO" id="GO:0000155">
    <property type="term" value="F:phosphorelay sensor kinase activity"/>
    <property type="evidence" value="ECO:0007669"/>
    <property type="project" value="InterPro"/>
</dbReference>
<dbReference type="InterPro" id="IPR018771">
    <property type="entry name" value="PocR_dom"/>
</dbReference>
<dbReference type="SUPFAM" id="SSF55874">
    <property type="entry name" value="ATPase domain of HSP90 chaperone/DNA topoisomerase II/histidine kinase"/>
    <property type="match status" value="1"/>
</dbReference>
<gene>
    <name evidence="5" type="ORF">I6N95_11590</name>
</gene>
<keyword evidence="5" id="KW-0808">Transferase</keyword>
<evidence type="ECO:0000313" key="6">
    <source>
        <dbReference type="Proteomes" id="UP000674938"/>
    </source>
</evidence>
<dbReference type="GO" id="GO:0016020">
    <property type="term" value="C:membrane"/>
    <property type="evidence" value="ECO:0007669"/>
    <property type="project" value="InterPro"/>
</dbReference>
<evidence type="ECO:0000259" key="2">
    <source>
        <dbReference type="Pfam" id="PF02518"/>
    </source>
</evidence>
<comment type="caution">
    <text evidence="5">The sequence shown here is derived from an EMBL/GenBank/DDBJ whole genome shotgun (WGS) entry which is preliminary data.</text>
</comment>
<sequence>MDSVANPLHQLVDNKLYSRYSSLIPISSVSLILVDNLGEILMEFNPVPDFCKIVCQERSNQVCDYCLKCLHEQVDNRYVCDYGLENIYMPIIVEEQILGYVIGIQAFSTETEYKKFLLDLPQIEQETGVAVEKIAKALAALKTVDQKEIRIYEQICGHVANNIALDIKEKIIDGHHDLERMSIEKEILEKKIVELETKNDSLVINPHFLFNTLNSIARTAYFEESHTTEELIYCLSDILRYTLKQESQVHTIESEIDYIKKYLYIQKVRFKDRLNYKIDIPDHLRSHYILNMTLQPIVENALIHGITPKRDGGTIRLWAEESGNHIIISVADDGNGFPRSVLEEIKANRDDKMSLGFRSTDRRLKKYFGSDFGLFITKSDYSGSTIAIKIPKNS</sequence>
<feature type="domain" description="Signal transduction histidine kinase internal region" evidence="3">
    <location>
        <begin position="204"/>
        <end position="274"/>
    </location>
</feature>
<evidence type="ECO:0000259" key="3">
    <source>
        <dbReference type="Pfam" id="PF06580"/>
    </source>
</evidence>
<evidence type="ECO:0000256" key="1">
    <source>
        <dbReference type="SAM" id="Coils"/>
    </source>
</evidence>
<dbReference type="Gene3D" id="3.30.565.10">
    <property type="entry name" value="Histidine kinase-like ATPase, C-terminal domain"/>
    <property type="match status" value="1"/>
</dbReference>
<dbReference type="InterPro" id="IPR010559">
    <property type="entry name" value="Sig_transdc_His_kin_internal"/>
</dbReference>
<dbReference type="Proteomes" id="UP000674938">
    <property type="component" value="Unassembled WGS sequence"/>
</dbReference>
<dbReference type="RefSeq" id="WP_209527899.1">
    <property type="nucleotide sequence ID" value="NZ_JAEEGA010000007.1"/>
</dbReference>
<dbReference type="PANTHER" id="PTHR34220">
    <property type="entry name" value="SENSOR HISTIDINE KINASE YPDA"/>
    <property type="match status" value="1"/>
</dbReference>
<feature type="domain" description="PocR" evidence="4">
    <location>
        <begin position="26"/>
        <end position="164"/>
    </location>
</feature>
<protein>
    <submittedName>
        <fullName evidence="5">Histidine kinase</fullName>
    </submittedName>
</protein>
<feature type="domain" description="Histidine kinase/HSP90-like ATPase" evidence="2">
    <location>
        <begin position="293"/>
        <end position="379"/>
    </location>
</feature>
<name>A0A940PBD7_9ENTE</name>
<dbReference type="InterPro" id="IPR050640">
    <property type="entry name" value="Bact_2-comp_sensor_kinase"/>
</dbReference>
<dbReference type="InterPro" id="IPR003594">
    <property type="entry name" value="HATPase_dom"/>
</dbReference>